<dbReference type="Proteomes" id="UP001147747">
    <property type="component" value="Unassembled WGS sequence"/>
</dbReference>
<reference evidence="6" key="1">
    <citation type="submission" date="2022-12" db="EMBL/GenBank/DDBJ databases">
        <authorList>
            <person name="Petersen C."/>
        </authorList>
    </citation>
    <scope>NUCLEOTIDE SEQUENCE</scope>
    <source>
        <strain evidence="6">IBT 29677</strain>
    </source>
</reference>
<keyword evidence="2" id="KW-0805">Transcription regulation</keyword>
<dbReference type="OrthoDB" id="3014581at2759"/>
<dbReference type="PANTHER" id="PTHR31001:SF90">
    <property type="entry name" value="CENTROMERE DNA-BINDING PROTEIN COMPLEX CBF3 SUBUNIT B"/>
    <property type="match status" value="1"/>
</dbReference>
<dbReference type="PANTHER" id="PTHR31001">
    <property type="entry name" value="UNCHARACTERIZED TRANSCRIPTIONAL REGULATORY PROTEIN"/>
    <property type="match status" value="1"/>
</dbReference>
<dbReference type="InterPro" id="IPR050613">
    <property type="entry name" value="Sec_Metabolite_Reg"/>
</dbReference>
<comment type="subcellular location">
    <subcellularLocation>
        <location evidence="1">Nucleus</location>
    </subcellularLocation>
</comment>
<keyword evidence="3" id="KW-0804">Transcription</keyword>
<evidence type="ECO:0000313" key="7">
    <source>
        <dbReference type="Proteomes" id="UP001147747"/>
    </source>
</evidence>
<comment type="caution">
    <text evidence="6">The sequence shown here is derived from an EMBL/GenBank/DDBJ whole genome shotgun (WGS) entry which is preliminary data.</text>
</comment>
<evidence type="ECO:0000313" key="6">
    <source>
        <dbReference type="EMBL" id="KAJ5376721.1"/>
    </source>
</evidence>
<gene>
    <name evidence="6" type="ORF">N7509_013607</name>
</gene>
<dbReference type="RefSeq" id="XP_056481751.1">
    <property type="nucleotide sequence ID" value="XM_056638244.1"/>
</dbReference>
<protein>
    <recommendedName>
        <fullName evidence="8">Transcription factor domain-containing protein</fullName>
    </recommendedName>
</protein>
<dbReference type="GO" id="GO:0005634">
    <property type="term" value="C:nucleus"/>
    <property type="evidence" value="ECO:0007669"/>
    <property type="project" value="UniProtKB-SubCell"/>
</dbReference>
<evidence type="ECO:0000256" key="3">
    <source>
        <dbReference type="ARBA" id="ARBA00023163"/>
    </source>
</evidence>
<sequence>MATKKPMNANDEDLVDGMEGVGQPIDQATSMSYCLQRYRLAELCRELTDSEPFPHTGCGPTNYQRILDIDAKMIEFLDNLPPFFSLNFEADHLPDSDPRRSTSITVQRYILNCLANAQRCRIHLPYLTKIAKDPKYLYSRNACLEAARMVIRTERKLRTENLPFMLMPLKSSGILHCVCMGIIVLLMDICLNRTFQTGDDREIRMEIFGAFSVLEEAKGQSPFAERILGSFYRVIQRYNIQYVPSETNPLPRPKGNTEIDQSSVPAAQDVPTTLPEQEAIFEVDDPTLPSFNDFFEEFSANVDPGTLDWDALFPGLESTFLSM</sequence>
<proteinExistence type="predicted"/>
<evidence type="ECO:0000256" key="4">
    <source>
        <dbReference type="ARBA" id="ARBA00023242"/>
    </source>
</evidence>
<evidence type="ECO:0008006" key="8">
    <source>
        <dbReference type="Google" id="ProtNLM"/>
    </source>
</evidence>
<reference evidence="6" key="2">
    <citation type="journal article" date="2023" name="IMA Fungus">
        <title>Comparative genomic study of the Penicillium genus elucidates a diverse pangenome and 15 lateral gene transfer events.</title>
        <authorList>
            <person name="Petersen C."/>
            <person name="Sorensen T."/>
            <person name="Nielsen M.R."/>
            <person name="Sondergaard T.E."/>
            <person name="Sorensen J.L."/>
            <person name="Fitzpatrick D.A."/>
            <person name="Frisvad J.C."/>
            <person name="Nielsen K.L."/>
        </authorList>
    </citation>
    <scope>NUCLEOTIDE SEQUENCE</scope>
    <source>
        <strain evidence="6">IBT 29677</strain>
    </source>
</reference>
<feature type="compositionally biased region" description="Polar residues" evidence="5">
    <location>
        <begin position="258"/>
        <end position="268"/>
    </location>
</feature>
<name>A0A9W9VET0_9EURO</name>
<feature type="region of interest" description="Disordered" evidence="5">
    <location>
        <begin position="246"/>
        <end position="268"/>
    </location>
</feature>
<dbReference type="CDD" id="cd12148">
    <property type="entry name" value="fungal_TF_MHR"/>
    <property type="match status" value="1"/>
</dbReference>
<organism evidence="6 7">
    <name type="scientific">Penicillium cosmopolitanum</name>
    <dbReference type="NCBI Taxonomy" id="1131564"/>
    <lineage>
        <taxon>Eukaryota</taxon>
        <taxon>Fungi</taxon>
        <taxon>Dikarya</taxon>
        <taxon>Ascomycota</taxon>
        <taxon>Pezizomycotina</taxon>
        <taxon>Eurotiomycetes</taxon>
        <taxon>Eurotiomycetidae</taxon>
        <taxon>Eurotiales</taxon>
        <taxon>Aspergillaceae</taxon>
        <taxon>Penicillium</taxon>
    </lineage>
</organism>
<keyword evidence="7" id="KW-1185">Reference proteome</keyword>
<evidence type="ECO:0000256" key="5">
    <source>
        <dbReference type="SAM" id="MobiDB-lite"/>
    </source>
</evidence>
<dbReference type="AlphaFoldDB" id="A0A9W9VET0"/>
<evidence type="ECO:0000256" key="2">
    <source>
        <dbReference type="ARBA" id="ARBA00023015"/>
    </source>
</evidence>
<keyword evidence="4" id="KW-0539">Nucleus</keyword>
<accession>A0A9W9VET0</accession>
<dbReference type="EMBL" id="JAPZBU010000012">
    <property type="protein sequence ID" value="KAJ5376721.1"/>
    <property type="molecule type" value="Genomic_DNA"/>
</dbReference>
<dbReference type="GeneID" id="81377224"/>
<evidence type="ECO:0000256" key="1">
    <source>
        <dbReference type="ARBA" id="ARBA00004123"/>
    </source>
</evidence>